<dbReference type="CDD" id="cd02165">
    <property type="entry name" value="NMNAT"/>
    <property type="match status" value="1"/>
</dbReference>
<comment type="function">
    <text evidence="1 11">Catalyzes the reversible adenylation of nicotinate mononucleotide (NaMN) to nicotinic acid adenine dinucleotide (NaAD).</text>
</comment>
<evidence type="ECO:0000256" key="6">
    <source>
        <dbReference type="ARBA" id="ARBA00022695"/>
    </source>
</evidence>
<dbReference type="AlphaFoldDB" id="W0EAJ5"/>
<dbReference type="GO" id="GO:0004515">
    <property type="term" value="F:nicotinate-nucleotide adenylyltransferase activity"/>
    <property type="evidence" value="ECO:0007669"/>
    <property type="project" value="UniProtKB-UniRule"/>
</dbReference>
<evidence type="ECO:0000256" key="4">
    <source>
        <dbReference type="ARBA" id="ARBA00022642"/>
    </source>
</evidence>
<dbReference type="NCBIfam" id="NF000840">
    <property type="entry name" value="PRK00071.1-3"/>
    <property type="match status" value="1"/>
</dbReference>
<keyword evidence="7 11" id="KW-0547">Nucleotide-binding</keyword>
<dbReference type="RefSeq" id="WP_006715861.1">
    <property type="nucleotide sequence ID" value="NZ_CP007032.1"/>
</dbReference>
<dbReference type="STRING" id="871968.DESME_13290"/>
<dbReference type="HOGENOM" id="CLU_069765_1_1_9"/>
<keyword evidence="4 11" id="KW-0662">Pyridine nucleotide biosynthesis</keyword>
<dbReference type="NCBIfam" id="TIGR00482">
    <property type="entry name" value="nicotinate (nicotinamide) nucleotide adenylyltransferase"/>
    <property type="match status" value="1"/>
</dbReference>
<keyword evidence="14" id="KW-1185">Reference proteome</keyword>
<keyword evidence="8 11" id="KW-0067">ATP-binding</keyword>
<dbReference type="EC" id="2.7.7.18" evidence="11"/>
<evidence type="ECO:0000313" key="14">
    <source>
        <dbReference type="Proteomes" id="UP000010847"/>
    </source>
</evidence>
<reference evidence="13 14" key="1">
    <citation type="submission" date="2013-12" db="EMBL/GenBank/DDBJ databases">
        <authorList>
            <consortium name="DOE Joint Genome Institute"/>
            <person name="Smidt H."/>
            <person name="Huntemann M."/>
            <person name="Han J."/>
            <person name="Chen A."/>
            <person name="Kyrpides N."/>
            <person name="Mavromatis K."/>
            <person name="Markowitz V."/>
            <person name="Palaniappan K."/>
            <person name="Ivanova N."/>
            <person name="Schaumberg A."/>
            <person name="Pati A."/>
            <person name="Liolios K."/>
            <person name="Nordberg H.P."/>
            <person name="Cantor M.N."/>
            <person name="Hua S.X."/>
            <person name="Woyke T."/>
        </authorList>
    </citation>
    <scope>NUCLEOTIDE SEQUENCE [LARGE SCALE GENOMIC DNA]</scope>
    <source>
        <strain evidence="14">DSM 15288</strain>
    </source>
</reference>
<gene>
    <name evidence="11" type="primary">nadD</name>
    <name evidence="13" type="ORF">DESME_13290</name>
</gene>
<dbReference type="InterPro" id="IPR005248">
    <property type="entry name" value="NadD/NMNAT"/>
</dbReference>
<dbReference type="PANTHER" id="PTHR39321:SF3">
    <property type="entry name" value="PHOSPHOPANTETHEINE ADENYLYLTRANSFERASE"/>
    <property type="match status" value="1"/>
</dbReference>
<evidence type="ECO:0000256" key="3">
    <source>
        <dbReference type="ARBA" id="ARBA00009014"/>
    </source>
</evidence>
<evidence type="ECO:0000256" key="5">
    <source>
        <dbReference type="ARBA" id="ARBA00022679"/>
    </source>
</evidence>
<evidence type="ECO:0000256" key="11">
    <source>
        <dbReference type="HAMAP-Rule" id="MF_00244"/>
    </source>
</evidence>
<accession>W0EAJ5</accession>
<keyword evidence="5 11" id="KW-0808">Transferase</keyword>
<comment type="similarity">
    <text evidence="3 11">Belongs to the NadD family.</text>
</comment>
<dbReference type="PANTHER" id="PTHR39321">
    <property type="entry name" value="NICOTINATE-NUCLEOTIDE ADENYLYLTRANSFERASE-RELATED"/>
    <property type="match status" value="1"/>
</dbReference>
<evidence type="ECO:0000256" key="2">
    <source>
        <dbReference type="ARBA" id="ARBA00005019"/>
    </source>
</evidence>
<comment type="pathway">
    <text evidence="2 11">Cofactor biosynthesis; NAD(+) biosynthesis; deamido-NAD(+) from nicotinate D-ribonucleotide: step 1/1.</text>
</comment>
<dbReference type="OrthoDB" id="5295945at2"/>
<dbReference type="eggNOG" id="COG1057">
    <property type="taxonomic scope" value="Bacteria"/>
</dbReference>
<evidence type="ECO:0000313" key="13">
    <source>
        <dbReference type="EMBL" id="AHF07890.1"/>
    </source>
</evidence>
<dbReference type="SUPFAM" id="SSF52374">
    <property type="entry name" value="Nucleotidylyl transferase"/>
    <property type="match status" value="1"/>
</dbReference>
<evidence type="ECO:0000256" key="8">
    <source>
        <dbReference type="ARBA" id="ARBA00022840"/>
    </source>
</evidence>
<dbReference type="FunFam" id="3.40.50.620:FF:000039">
    <property type="entry name" value="Probable nicotinate-nucleotide adenylyltransferase"/>
    <property type="match status" value="1"/>
</dbReference>
<keyword evidence="9 11" id="KW-0520">NAD</keyword>
<feature type="domain" description="Cytidyltransferase-like" evidence="12">
    <location>
        <begin position="16"/>
        <end position="183"/>
    </location>
</feature>
<dbReference type="NCBIfam" id="TIGR00125">
    <property type="entry name" value="cyt_tran_rel"/>
    <property type="match status" value="1"/>
</dbReference>
<dbReference type="Pfam" id="PF01467">
    <property type="entry name" value="CTP_transf_like"/>
    <property type="match status" value="1"/>
</dbReference>
<evidence type="ECO:0000256" key="1">
    <source>
        <dbReference type="ARBA" id="ARBA00002324"/>
    </source>
</evidence>
<dbReference type="UniPathway" id="UPA00253">
    <property type="reaction ID" value="UER00332"/>
</dbReference>
<dbReference type="InterPro" id="IPR014729">
    <property type="entry name" value="Rossmann-like_a/b/a_fold"/>
</dbReference>
<dbReference type="Gene3D" id="3.40.50.620">
    <property type="entry name" value="HUPs"/>
    <property type="match status" value="1"/>
</dbReference>
<comment type="catalytic activity">
    <reaction evidence="10 11">
        <text>nicotinate beta-D-ribonucleotide + ATP + H(+) = deamido-NAD(+) + diphosphate</text>
        <dbReference type="Rhea" id="RHEA:22860"/>
        <dbReference type="ChEBI" id="CHEBI:15378"/>
        <dbReference type="ChEBI" id="CHEBI:30616"/>
        <dbReference type="ChEBI" id="CHEBI:33019"/>
        <dbReference type="ChEBI" id="CHEBI:57502"/>
        <dbReference type="ChEBI" id="CHEBI:58437"/>
        <dbReference type="EC" id="2.7.7.18"/>
    </reaction>
</comment>
<dbReference type="EMBL" id="CP007032">
    <property type="protein sequence ID" value="AHF07890.1"/>
    <property type="molecule type" value="Genomic_DNA"/>
</dbReference>
<dbReference type="Proteomes" id="UP000010847">
    <property type="component" value="Chromosome"/>
</dbReference>
<dbReference type="GO" id="GO:0005524">
    <property type="term" value="F:ATP binding"/>
    <property type="evidence" value="ECO:0007669"/>
    <property type="project" value="UniProtKB-KW"/>
</dbReference>
<keyword evidence="6 11" id="KW-0548">Nucleotidyltransferase</keyword>
<organism evidence="13 14">
    <name type="scientific">Desulfitobacterium metallireducens DSM 15288</name>
    <dbReference type="NCBI Taxonomy" id="871968"/>
    <lineage>
        <taxon>Bacteria</taxon>
        <taxon>Bacillati</taxon>
        <taxon>Bacillota</taxon>
        <taxon>Clostridia</taxon>
        <taxon>Eubacteriales</taxon>
        <taxon>Desulfitobacteriaceae</taxon>
        <taxon>Desulfitobacterium</taxon>
    </lineage>
</organism>
<dbReference type="KEGG" id="dmt:DESME_13290"/>
<evidence type="ECO:0000259" key="12">
    <source>
        <dbReference type="Pfam" id="PF01467"/>
    </source>
</evidence>
<dbReference type="GO" id="GO:0009435">
    <property type="term" value="P:NAD+ biosynthetic process"/>
    <property type="evidence" value="ECO:0007669"/>
    <property type="project" value="UniProtKB-UniRule"/>
</dbReference>
<proteinExistence type="inferred from homology"/>
<evidence type="ECO:0000256" key="9">
    <source>
        <dbReference type="ARBA" id="ARBA00023027"/>
    </source>
</evidence>
<dbReference type="HAMAP" id="MF_00244">
    <property type="entry name" value="NaMN_adenylyltr"/>
    <property type="match status" value="1"/>
</dbReference>
<dbReference type="InterPro" id="IPR004821">
    <property type="entry name" value="Cyt_trans-like"/>
</dbReference>
<evidence type="ECO:0000256" key="10">
    <source>
        <dbReference type="ARBA" id="ARBA00048721"/>
    </source>
</evidence>
<evidence type="ECO:0000256" key="7">
    <source>
        <dbReference type="ARBA" id="ARBA00022741"/>
    </source>
</evidence>
<name>W0EAJ5_9FIRM</name>
<sequence>MRQTHQKPRNHKRLGIMGGTFDPIHYGHLVAAEMARNEFELERVIFIPTGAPPHKTGRKIASSEFRYDMVSLAIADNELFDLSRIEIDRIGPTYTVDTLHMMQEQYADYELYFITGADAFREIFTWRNPNEVLEITQFIGASRPGFDAFVFLNQLQQEHPEFYERMHFLEVPALAISSTDIRLRVRKEQSIRYLLPEPVRLFIKEKGLYHE</sequence>
<protein>
    <recommendedName>
        <fullName evidence="11">Probable nicotinate-nucleotide adenylyltransferase</fullName>
        <ecNumber evidence="11">2.7.7.18</ecNumber>
    </recommendedName>
    <alternativeName>
        <fullName evidence="11">Deamido-NAD(+) diphosphorylase</fullName>
    </alternativeName>
    <alternativeName>
        <fullName evidence="11">Deamido-NAD(+) pyrophosphorylase</fullName>
    </alternativeName>
    <alternativeName>
        <fullName evidence="11">Nicotinate mononucleotide adenylyltransferase</fullName>
        <shortName evidence="11">NaMN adenylyltransferase</shortName>
    </alternativeName>
</protein>